<evidence type="ECO:0000259" key="3">
    <source>
        <dbReference type="Pfam" id="PF18402"/>
    </source>
</evidence>
<dbReference type="PANTHER" id="PTHR11226">
    <property type="entry name" value="UDP-GLUCOSE GLYCOPROTEIN:GLUCOSYLTRANSFERASE"/>
    <property type="match status" value="1"/>
</dbReference>
<dbReference type="InParanoid" id="A0A6P6EF54"/>
<dbReference type="RefSeq" id="XP_023570965.1">
    <property type="nucleotide sequence ID" value="XM_023715197.1"/>
</dbReference>
<dbReference type="PANTHER" id="PTHR11226:SF1">
    <property type="entry name" value="UDP-GLUCOSE:GLYCOPROTEIN GLUCOSYLTRANSFERASE 2"/>
    <property type="match status" value="1"/>
</dbReference>
<keyword evidence="5" id="KW-1185">Reference proteome</keyword>
<dbReference type="InterPro" id="IPR009448">
    <property type="entry name" value="UDP-g_GGtrans"/>
</dbReference>
<protein>
    <submittedName>
        <fullName evidence="6">UDP-glucose:glycoprotein glucosyltransferase 2</fullName>
    </submittedName>
</protein>
<dbReference type="Pfam" id="PF18403">
    <property type="entry name" value="Thioredoxin_15"/>
    <property type="match status" value="1"/>
</dbReference>
<reference evidence="6" key="1">
    <citation type="submission" date="2025-08" db="UniProtKB">
        <authorList>
            <consortium name="RefSeq"/>
        </authorList>
    </citation>
    <scope>IDENTIFICATION</scope>
</reference>
<feature type="non-terminal residue" evidence="6">
    <location>
        <position position="1"/>
    </location>
</feature>
<name>A0A6P6EF54_OCTDE</name>
<dbReference type="Pfam" id="PF18402">
    <property type="entry name" value="Thioredoxin_14"/>
    <property type="match status" value="1"/>
</dbReference>
<dbReference type="Pfam" id="PF18401">
    <property type="entry name" value="Thioredoxin_13"/>
    <property type="match status" value="1"/>
</dbReference>
<evidence type="ECO:0000259" key="2">
    <source>
        <dbReference type="Pfam" id="PF18401"/>
    </source>
</evidence>
<dbReference type="InterPro" id="IPR040525">
    <property type="entry name" value="UGGT_TRXL_4"/>
</dbReference>
<dbReference type="GO" id="GO:0018279">
    <property type="term" value="P:protein N-linked glycosylation via asparagine"/>
    <property type="evidence" value="ECO:0007669"/>
    <property type="project" value="TreeGrafter"/>
</dbReference>
<dbReference type="GO" id="GO:0003980">
    <property type="term" value="F:UDP-glucose:glycoprotein glucosyltransferase activity"/>
    <property type="evidence" value="ECO:0007669"/>
    <property type="project" value="InterPro"/>
</dbReference>
<dbReference type="InterPro" id="IPR040694">
    <property type="entry name" value="UGGT_TRXL_2"/>
</dbReference>
<dbReference type="InterPro" id="IPR040692">
    <property type="entry name" value="UGGT_TRXL_3"/>
</dbReference>
<dbReference type="GO" id="GO:0005783">
    <property type="term" value="C:endoplasmic reticulum"/>
    <property type="evidence" value="ECO:0007669"/>
    <property type="project" value="TreeGrafter"/>
</dbReference>
<evidence type="ECO:0000259" key="4">
    <source>
        <dbReference type="Pfam" id="PF18403"/>
    </source>
</evidence>
<feature type="domain" description="UDP-glucose:glycoprotein glucosyltransferase thioredoxin-like" evidence="4">
    <location>
        <begin position="655"/>
        <end position="876"/>
    </location>
</feature>
<dbReference type="Pfam" id="PF06427">
    <property type="entry name" value="UDP-g_GGTase"/>
    <property type="match status" value="1"/>
</dbReference>
<feature type="non-terminal residue" evidence="6">
    <location>
        <position position="1053"/>
    </location>
</feature>
<dbReference type="Proteomes" id="UP000515203">
    <property type="component" value="Unplaced"/>
</dbReference>
<dbReference type="GO" id="GO:0036503">
    <property type="term" value="P:ERAD pathway"/>
    <property type="evidence" value="ECO:0007669"/>
    <property type="project" value="TreeGrafter"/>
</dbReference>
<dbReference type="GO" id="GO:0051082">
    <property type="term" value="F:unfolded protein binding"/>
    <property type="evidence" value="ECO:0007669"/>
    <property type="project" value="TreeGrafter"/>
</dbReference>
<feature type="domain" description="UGGT thioredoxin-like" evidence="3">
    <location>
        <begin position="382"/>
        <end position="629"/>
    </location>
</feature>
<organism evidence="5 6">
    <name type="scientific">Octodon degus</name>
    <name type="common">Degu</name>
    <name type="synonym">Sciurus degus</name>
    <dbReference type="NCBI Taxonomy" id="10160"/>
    <lineage>
        <taxon>Eukaryota</taxon>
        <taxon>Metazoa</taxon>
        <taxon>Chordata</taxon>
        <taxon>Craniata</taxon>
        <taxon>Vertebrata</taxon>
        <taxon>Euteleostomi</taxon>
        <taxon>Mammalia</taxon>
        <taxon>Eutheria</taxon>
        <taxon>Euarchontoglires</taxon>
        <taxon>Glires</taxon>
        <taxon>Rodentia</taxon>
        <taxon>Hystricomorpha</taxon>
        <taxon>Octodontidae</taxon>
        <taxon>Octodon</taxon>
    </lineage>
</organism>
<dbReference type="OrthoDB" id="27683at2759"/>
<evidence type="ECO:0000313" key="5">
    <source>
        <dbReference type="Proteomes" id="UP000515203"/>
    </source>
</evidence>
<feature type="domain" description="UGGT thioredoxin-like" evidence="1">
    <location>
        <begin position="1"/>
        <end position="172"/>
    </location>
</feature>
<sequence length="1053" mass="120572">FMAEESNEKFWQFLETVRELSIYKQRESAYSYYNLILKKAGQFLDNLHINLLKFAFSIRAYSPTIQMFQQIAADEPPPDGCNAFVVIHEKYTCKISKIKKLLKKATSRPRPYLFKGDHKFPTDKENLPVIILYAEVGTRVFSEFHKVLSEKAQSGKILYVLRHYVQNPSSRKMYLSGYGVELAIKSTEYKALDDTQAKTVTNTIMEDGTEADEVQGFLFGKLKEIYSDLKDNLTTFQKYLIESNKEMMPLKVWELQDLSFQAASQIKSTPVYDAIKLMKDISQNFPVKARSLTRIAVNQQMRKEIQENQKDLKDRFKIQPGDAHLFINGLEINMHVYDPFSILDMLKLEGKMMNGLRNLGIDQEDMSKFLKLNSYNENYILDIRHSSIVWINDLENDQLYAAWPASCQELLTAVFPRTISVIKRNFHNLVLFIDPAQEYTLDFINLAGVFYLHKFPIRIGFVFILNSGDNVDGRNDTGAALWRAFNYISEERSISEAFMSVVHMYQKVKNQNILTVENVKSVLQNEFPHANIWDILGINSKYDNERKAGADFYKMSGLGPLPQALYNGEPFNHEEMKSEELEIAVLRRMKATSVHLKRDVFMGTLNDHMNAIDFLMDRNNVVPRINSLILHTKHQYLNLISSSVTAEIGDFTTFSFLESQDKSAVIAKNMLYLTEEGNNIISAVTLWIIADFDTSSGRKLLFNALTHMKKSVHSRLGLIYNPTSKINEENTAISRGILAAFLTQKNSVLWSFLRKLSKEETAAAIHSGNKIKTSLTEGMDKNAFEKKYNTVGVNIFRTHQLFCQDVLKLRPGETSIVSNGKFLGPLNEDFYVEDFYLLEKITLSNLAEKIKGIVENIKINSEHMSDIVMKADALISSWPKRTSRYNVTFLKENHSIIKIKPQENDVVFDVIAIVDPLTREAQKMAQLLAVRYFYCEIFYRFVLEPEVMSGANDSPSLGPVAKFLDIPESPLLTLNMITPEGWLVETVHSNCDLDNIHLKDVERTVTAEYELEFLLLEGHCLDSVTKRPPRGLQFTLGTKNKPLVVDTIVMANL</sequence>
<feature type="domain" description="UGGT thioredoxin-like" evidence="2">
    <location>
        <begin position="243"/>
        <end position="374"/>
    </location>
</feature>
<dbReference type="CTD" id="55757"/>
<gene>
    <name evidence="6" type="primary">Uggt2</name>
</gene>
<dbReference type="InterPro" id="IPR040693">
    <property type="entry name" value="UGGT_TRXL_1"/>
</dbReference>
<dbReference type="AlphaFoldDB" id="A0A6P6EF54"/>
<accession>A0A6P6EF54</accession>
<evidence type="ECO:0000313" key="6">
    <source>
        <dbReference type="RefSeq" id="XP_023570965.1"/>
    </source>
</evidence>
<dbReference type="GeneID" id="101581645"/>
<dbReference type="Pfam" id="PF18400">
    <property type="entry name" value="Thioredoxin_12"/>
    <property type="match status" value="1"/>
</dbReference>
<proteinExistence type="predicted"/>
<evidence type="ECO:0000259" key="1">
    <source>
        <dbReference type="Pfam" id="PF18400"/>
    </source>
</evidence>